<evidence type="ECO:0000313" key="1">
    <source>
        <dbReference type="EMBL" id="CAG8763677.1"/>
    </source>
</evidence>
<feature type="non-terminal residue" evidence="1">
    <location>
        <position position="120"/>
    </location>
</feature>
<organism evidence="1 2">
    <name type="scientific">Acaulospora colombiana</name>
    <dbReference type="NCBI Taxonomy" id="27376"/>
    <lineage>
        <taxon>Eukaryota</taxon>
        <taxon>Fungi</taxon>
        <taxon>Fungi incertae sedis</taxon>
        <taxon>Mucoromycota</taxon>
        <taxon>Glomeromycotina</taxon>
        <taxon>Glomeromycetes</taxon>
        <taxon>Diversisporales</taxon>
        <taxon>Acaulosporaceae</taxon>
        <taxon>Acaulospora</taxon>
    </lineage>
</organism>
<protein>
    <submittedName>
        <fullName evidence="1">519_t:CDS:1</fullName>
    </submittedName>
</protein>
<comment type="caution">
    <text evidence="1">The sequence shown here is derived from an EMBL/GenBank/DDBJ whole genome shotgun (WGS) entry which is preliminary data.</text>
</comment>
<keyword evidence="2" id="KW-1185">Reference proteome</keyword>
<accession>A0ACA9QSJ3</accession>
<feature type="non-terminal residue" evidence="1">
    <location>
        <position position="1"/>
    </location>
</feature>
<name>A0ACA9QSJ3_9GLOM</name>
<sequence>PTDDVRPSSSSLELGSLKEFTGVSYYAHDPVMSENLVKAGHVKGTSDDLASFDQSDEPLHWPPSPIRTVLLHQPRKPTSSSKNHQSLISPPAALSSDSMLYGSHQNPNVGDQLSNSSSFP</sequence>
<gene>
    <name evidence="1" type="ORF">ACOLOM_LOCUS13329</name>
</gene>
<reference evidence="1" key="1">
    <citation type="submission" date="2021-06" db="EMBL/GenBank/DDBJ databases">
        <authorList>
            <person name="Kallberg Y."/>
            <person name="Tangrot J."/>
            <person name="Rosling A."/>
        </authorList>
    </citation>
    <scope>NUCLEOTIDE SEQUENCE</scope>
    <source>
        <strain evidence="1">CL356</strain>
    </source>
</reference>
<proteinExistence type="predicted"/>
<evidence type="ECO:0000313" key="2">
    <source>
        <dbReference type="Proteomes" id="UP000789525"/>
    </source>
</evidence>
<dbReference type="Proteomes" id="UP000789525">
    <property type="component" value="Unassembled WGS sequence"/>
</dbReference>
<dbReference type="EMBL" id="CAJVPT010060434">
    <property type="protein sequence ID" value="CAG8763677.1"/>
    <property type="molecule type" value="Genomic_DNA"/>
</dbReference>